<accession>A0A6J7FU06</accession>
<protein>
    <submittedName>
        <fullName evidence="2">Unannotated protein</fullName>
    </submittedName>
</protein>
<dbReference type="Gene3D" id="1.10.3210.10">
    <property type="entry name" value="Hypothetical protein af1432"/>
    <property type="match status" value="1"/>
</dbReference>
<evidence type="ECO:0000313" key="2">
    <source>
        <dbReference type="EMBL" id="CAB4895449.1"/>
    </source>
</evidence>
<feature type="domain" description="HD" evidence="1">
    <location>
        <begin position="52"/>
        <end position="161"/>
    </location>
</feature>
<evidence type="ECO:0000259" key="1">
    <source>
        <dbReference type="Pfam" id="PF01966"/>
    </source>
</evidence>
<organism evidence="2">
    <name type="scientific">freshwater metagenome</name>
    <dbReference type="NCBI Taxonomy" id="449393"/>
    <lineage>
        <taxon>unclassified sequences</taxon>
        <taxon>metagenomes</taxon>
        <taxon>ecological metagenomes</taxon>
    </lineage>
</organism>
<proteinExistence type="predicted"/>
<gene>
    <name evidence="2" type="ORF">UFOPK3516_00660</name>
</gene>
<dbReference type="InterPro" id="IPR006674">
    <property type="entry name" value="HD_domain"/>
</dbReference>
<name>A0A6J7FU06_9ZZZZ</name>
<sequence length="220" mass="24775">MTLSFYEHTFADTPTLGGGATPTGTYSNLDHVWQAAEPFMRTRMNDVHLPMTVMYAEFILDTEPDADPEVTRVAALMHDVGWSRVDGDKILTEGFRSDNFLTSDIRVEHEKHGCDIAREILPGCGYDDAFITSITDIIDGHDTRKQHHSLEDAIMRDSDRLWRFHPTGLGFSAEWFGQTPQWVLGDLTGRVMGEMITPTGRAMAEAELNSSMRILRLDIL</sequence>
<reference evidence="2" key="1">
    <citation type="submission" date="2020-05" db="EMBL/GenBank/DDBJ databases">
        <authorList>
            <person name="Chiriac C."/>
            <person name="Salcher M."/>
            <person name="Ghai R."/>
            <person name="Kavagutti S V."/>
        </authorList>
    </citation>
    <scope>NUCLEOTIDE SEQUENCE</scope>
</reference>
<dbReference type="SUPFAM" id="SSF109604">
    <property type="entry name" value="HD-domain/PDEase-like"/>
    <property type="match status" value="1"/>
</dbReference>
<dbReference type="InterPro" id="IPR003607">
    <property type="entry name" value="HD/PDEase_dom"/>
</dbReference>
<dbReference type="AlphaFoldDB" id="A0A6J7FU06"/>
<dbReference type="Pfam" id="PF01966">
    <property type="entry name" value="HD"/>
    <property type="match status" value="1"/>
</dbReference>
<dbReference type="EMBL" id="CAFBMB010000036">
    <property type="protein sequence ID" value="CAB4895449.1"/>
    <property type="molecule type" value="Genomic_DNA"/>
</dbReference>
<dbReference type="CDD" id="cd00077">
    <property type="entry name" value="HDc"/>
    <property type="match status" value="1"/>
</dbReference>